<keyword evidence="2" id="KW-0812">Transmembrane</keyword>
<keyword evidence="10" id="KW-1185">Reference proteome</keyword>
<dbReference type="PANTHER" id="PTHR24269">
    <property type="entry name" value="KREMEN PROTEIN"/>
    <property type="match status" value="1"/>
</dbReference>
<dbReference type="GO" id="GO:0005886">
    <property type="term" value="C:plasma membrane"/>
    <property type="evidence" value="ECO:0007669"/>
    <property type="project" value="TreeGrafter"/>
</dbReference>
<feature type="compositionally biased region" description="Polar residues" evidence="7">
    <location>
        <begin position="1"/>
        <end position="19"/>
    </location>
</feature>
<evidence type="ECO:0000256" key="4">
    <source>
        <dbReference type="ARBA" id="ARBA00022989"/>
    </source>
</evidence>
<keyword evidence="5" id="KW-0472">Membrane</keyword>
<dbReference type="Proteomes" id="UP001303473">
    <property type="component" value="Unassembled WGS sequence"/>
</dbReference>
<accession>A0AAN6N6I6</accession>
<evidence type="ECO:0000256" key="6">
    <source>
        <dbReference type="ARBA" id="ARBA00023180"/>
    </source>
</evidence>
<evidence type="ECO:0000259" key="8">
    <source>
        <dbReference type="PROSITE" id="PS51212"/>
    </source>
</evidence>
<gene>
    <name evidence="9" type="ORF">QBC46DRAFT_261954</name>
</gene>
<reference evidence="10" key="1">
    <citation type="journal article" date="2023" name="Mol. Phylogenet. Evol.">
        <title>Genome-scale phylogeny and comparative genomics of the fungal order Sordariales.</title>
        <authorList>
            <person name="Hensen N."/>
            <person name="Bonometti L."/>
            <person name="Westerberg I."/>
            <person name="Brannstrom I.O."/>
            <person name="Guillou S."/>
            <person name="Cros-Aarteil S."/>
            <person name="Calhoun S."/>
            <person name="Haridas S."/>
            <person name="Kuo A."/>
            <person name="Mondo S."/>
            <person name="Pangilinan J."/>
            <person name="Riley R."/>
            <person name="LaButti K."/>
            <person name="Andreopoulos B."/>
            <person name="Lipzen A."/>
            <person name="Chen C."/>
            <person name="Yan M."/>
            <person name="Daum C."/>
            <person name="Ng V."/>
            <person name="Clum A."/>
            <person name="Steindorff A."/>
            <person name="Ohm R.A."/>
            <person name="Martin F."/>
            <person name="Silar P."/>
            <person name="Natvig D.O."/>
            <person name="Lalanne C."/>
            <person name="Gautier V."/>
            <person name="Ament-Velasquez S.L."/>
            <person name="Kruys A."/>
            <person name="Hutchinson M.I."/>
            <person name="Powell A.J."/>
            <person name="Barry K."/>
            <person name="Miller A.N."/>
            <person name="Grigoriev I.V."/>
            <person name="Debuchy R."/>
            <person name="Gladieux P."/>
            <person name="Hiltunen Thoren M."/>
            <person name="Johannesson H."/>
        </authorList>
    </citation>
    <scope>NUCLEOTIDE SEQUENCE [LARGE SCALE GENOMIC DNA]</scope>
    <source>
        <strain evidence="10">CBS 340.73</strain>
    </source>
</reference>
<keyword evidence="3" id="KW-0732">Signal</keyword>
<evidence type="ECO:0000256" key="2">
    <source>
        <dbReference type="ARBA" id="ARBA00022692"/>
    </source>
</evidence>
<feature type="region of interest" description="Disordered" evidence="7">
    <location>
        <begin position="1"/>
        <end position="35"/>
    </location>
</feature>
<keyword evidence="6" id="KW-0325">Glycoprotein</keyword>
<evidence type="ECO:0000313" key="10">
    <source>
        <dbReference type="Proteomes" id="UP001303473"/>
    </source>
</evidence>
<comment type="caution">
    <text evidence="9">The sequence shown here is derived from an EMBL/GenBank/DDBJ whole genome shotgun (WGS) entry which is preliminary data.</text>
</comment>
<dbReference type="InterPro" id="IPR002889">
    <property type="entry name" value="WSC_carb-bd"/>
</dbReference>
<sequence length="355" mass="36529">MIPNSQTNRGFSGTRSASNFDKVLVSPTPSGAQSPCPGEGYTCDDCLDGWFCPPSQTPALSAPCGNGWPCYHCAGGWFCVPSPTLGQGSVTGLVSGQAMPTETPSPEDHTMSTTVTSTAFVTVPAAASSVLALHPAIADWQYGGCFKDDTSRALKNASITIPDVSGMTSERCITFCQAQGFRLAGVEYGSQCFCGNVLLDSWLLGDSICDSPCSGDSTESCGGNWALSVWSPDGKVPMAAGPEQQFSMPTPTPGQAEMTVNRGGVRQSIVPITTPVFAWPAPAAVTPSTTLNSVTVITMVSADSDPEIDTAIDVDGIASTVRAIVSAAMTEAHLIAASEVAKANAIIAGVKSIIG</sequence>
<feature type="domain" description="WSC" evidence="8">
    <location>
        <begin position="139"/>
        <end position="233"/>
    </location>
</feature>
<protein>
    <submittedName>
        <fullName evidence="9">WSC domain-containing protein</fullName>
    </submittedName>
</protein>
<proteinExistence type="predicted"/>
<dbReference type="PROSITE" id="PS51212">
    <property type="entry name" value="WSC"/>
    <property type="match status" value="1"/>
</dbReference>
<dbReference type="PANTHER" id="PTHR24269:SF16">
    <property type="entry name" value="PROTEIN SLG1"/>
    <property type="match status" value="1"/>
</dbReference>
<organism evidence="9 10">
    <name type="scientific">Diplogelasinospora grovesii</name>
    <dbReference type="NCBI Taxonomy" id="303347"/>
    <lineage>
        <taxon>Eukaryota</taxon>
        <taxon>Fungi</taxon>
        <taxon>Dikarya</taxon>
        <taxon>Ascomycota</taxon>
        <taxon>Pezizomycotina</taxon>
        <taxon>Sordariomycetes</taxon>
        <taxon>Sordariomycetidae</taxon>
        <taxon>Sordariales</taxon>
        <taxon>Diplogelasinosporaceae</taxon>
        <taxon>Diplogelasinospora</taxon>
    </lineage>
</organism>
<feature type="non-terminal residue" evidence="9">
    <location>
        <position position="355"/>
    </location>
</feature>
<dbReference type="Pfam" id="PF01822">
    <property type="entry name" value="WSC"/>
    <property type="match status" value="1"/>
</dbReference>
<evidence type="ECO:0000256" key="5">
    <source>
        <dbReference type="ARBA" id="ARBA00023136"/>
    </source>
</evidence>
<comment type="subcellular location">
    <subcellularLocation>
        <location evidence="1">Membrane</location>
        <topology evidence="1">Single-pass membrane protein</topology>
    </subcellularLocation>
</comment>
<dbReference type="SMART" id="SM00321">
    <property type="entry name" value="WSC"/>
    <property type="match status" value="1"/>
</dbReference>
<evidence type="ECO:0000256" key="1">
    <source>
        <dbReference type="ARBA" id="ARBA00004167"/>
    </source>
</evidence>
<evidence type="ECO:0000256" key="3">
    <source>
        <dbReference type="ARBA" id="ARBA00022729"/>
    </source>
</evidence>
<evidence type="ECO:0000256" key="7">
    <source>
        <dbReference type="SAM" id="MobiDB-lite"/>
    </source>
</evidence>
<dbReference type="AlphaFoldDB" id="A0AAN6N6I6"/>
<name>A0AAN6N6I6_9PEZI</name>
<keyword evidence="4" id="KW-1133">Transmembrane helix</keyword>
<dbReference type="EMBL" id="MU853802">
    <property type="protein sequence ID" value="KAK3940029.1"/>
    <property type="molecule type" value="Genomic_DNA"/>
</dbReference>
<evidence type="ECO:0000313" key="9">
    <source>
        <dbReference type="EMBL" id="KAK3940029.1"/>
    </source>
</evidence>
<dbReference type="InterPro" id="IPR051836">
    <property type="entry name" value="Kremen_rcpt"/>
</dbReference>